<feature type="compositionally biased region" description="Acidic residues" evidence="12">
    <location>
        <begin position="628"/>
        <end position="639"/>
    </location>
</feature>
<feature type="region of interest" description="Disordered" evidence="12">
    <location>
        <begin position="435"/>
        <end position="516"/>
    </location>
</feature>
<dbReference type="PANTHER" id="PTHR43463">
    <property type="entry name" value="NICOTINATE-NUCLEOTIDE--DIMETHYLBENZIMIDAZOLE PHOSPHORIBOSYLTRANSFERASE"/>
    <property type="match status" value="1"/>
</dbReference>
<feature type="compositionally biased region" description="Low complexity" evidence="12">
    <location>
        <begin position="131"/>
        <end position="144"/>
    </location>
</feature>
<proteinExistence type="inferred from homology"/>
<dbReference type="NCBIfam" id="NF000996">
    <property type="entry name" value="PRK00105.1"/>
    <property type="match status" value="1"/>
</dbReference>
<dbReference type="InterPro" id="IPR000415">
    <property type="entry name" value="Nitroreductase-like"/>
</dbReference>
<dbReference type="EMBL" id="CP163435">
    <property type="protein sequence ID" value="XDQ29898.1"/>
    <property type="molecule type" value="Genomic_DNA"/>
</dbReference>
<dbReference type="Pfam" id="PF00881">
    <property type="entry name" value="Nitroreductase"/>
    <property type="match status" value="1"/>
</dbReference>
<evidence type="ECO:0000256" key="11">
    <source>
        <dbReference type="HAMAP-Rule" id="MF_00230"/>
    </source>
</evidence>
<protein>
    <recommendedName>
        <fullName evidence="5 11">Nicotinate-nucleotide--dimethylbenzimidazole phosphoribosyltransferase</fullName>
        <shortName evidence="11">NN:DBI PRT</shortName>
        <ecNumber evidence="4 11">2.4.2.21</ecNumber>
    </recommendedName>
    <alternativeName>
        <fullName evidence="9 11">N(1)-alpha-phosphoribosyltransferase</fullName>
    </alternativeName>
</protein>
<dbReference type="RefSeq" id="WP_369239341.1">
    <property type="nucleotide sequence ID" value="NZ_CP163435.1"/>
</dbReference>
<evidence type="ECO:0000256" key="2">
    <source>
        <dbReference type="ARBA" id="ARBA00005049"/>
    </source>
</evidence>
<evidence type="ECO:0000259" key="13">
    <source>
        <dbReference type="Pfam" id="PF00881"/>
    </source>
</evidence>
<dbReference type="HAMAP" id="MF_00230">
    <property type="entry name" value="CobT"/>
    <property type="match status" value="1"/>
</dbReference>
<dbReference type="InterPro" id="IPR003200">
    <property type="entry name" value="Nict_dMeBzImd_PRibTrfase"/>
</dbReference>
<comment type="pathway">
    <text evidence="2 11">Nucleoside biosynthesis; alpha-ribazole biosynthesis; alpha-ribazole from 5,6-dimethylbenzimidazole: step 1/2.</text>
</comment>
<evidence type="ECO:0000256" key="9">
    <source>
        <dbReference type="ARBA" id="ARBA00030686"/>
    </source>
</evidence>
<dbReference type="GO" id="GO:0009236">
    <property type="term" value="P:cobalamin biosynthetic process"/>
    <property type="evidence" value="ECO:0007669"/>
    <property type="project" value="UniProtKB-UniRule"/>
</dbReference>
<dbReference type="Gene3D" id="1.10.1610.10">
    <property type="match status" value="1"/>
</dbReference>
<dbReference type="EC" id="2.4.2.21" evidence="4 11"/>
<reference evidence="14" key="1">
    <citation type="submission" date="2024-07" db="EMBL/GenBank/DDBJ databases">
        <authorList>
            <person name="Yu S.T."/>
        </authorList>
    </citation>
    <scope>NUCLEOTIDE SEQUENCE</scope>
    <source>
        <strain evidence="14">R21</strain>
    </source>
</reference>
<evidence type="ECO:0000256" key="1">
    <source>
        <dbReference type="ARBA" id="ARBA00002197"/>
    </source>
</evidence>
<evidence type="ECO:0000256" key="7">
    <source>
        <dbReference type="ARBA" id="ARBA00022676"/>
    </source>
</evidence>
<keyword evidence="7 11" id="KW-0328">Glycosyltransferase</keyword>
<dbReference type="Gene3D" id="3.40.50.10210">
    <property type="match status" value="1"/>
</dbReference>
<dbReference type="InterPro" id="IPR029479">
    <property type="entry name" value="Nitroreductase"/>
</dbReference>
<feature type="region of interest" description="Disordered" evidence="12">
    <location>
        <begin position="1"/>
        <end position="168"/>
    </location>
</feature>
<dbReference type="GO" id="GO:0008939">
    <property type="term" value="F:nicotinate-nucleotide-dimethylbenzimidazole phosphoribosyltransferase activity"/>
    <property type="evidence" value="ECO:0007669"/>
    <property type="project" value="UniProtKB-UniRule"/>
</dbReference>
<dbReference type="NCBIfam" id="TIGR02476">
    <property type="entry name" value="BluB"/>
    <property type="match status" value="1"/>
</dbReference>
<dbReference type="GO" id="GO:0016491">
    <property type="term" value="F:oxidoreductase activity"/>
    <property type="evidence" value="ECO:0007669"/>
    <property type="project" value="InterPro"/>
</dbReference>
<evidence type="ECO:0000256" key="8">
    <source>
        <dbReference type="ARBA" id="ARBA00022679"/>
    </source>
</evidence>
<name>A0AB39PJB6_9ACTN</name>
<dbReference type="InterPro" id="IPR012825">
    <property type="entry name" value="BluB"/>
</dbReference>
<dbReference type="Pfam" id="PF02277">
    <property type="entry name" value="DBI_PRT"/>
    <property type="match status" value="1"/>
</dbReference>
<dbReference type="FunFam" id="3.40.50.10210:FF:000001">
    <property type="entry name" value="Nicotinate-nucleotide--dimethylbenzimidazole phosphoribosyltransferase"/>
    <property type="match status" value="1"/>
</dbReference>
<accession>A0AB39PJB6</accession>
<evidence type="ECO:0000256" key="12">
    <source>
        <dbReference type="SAM" id="MobiDB-lite"/>
    </source>
</evidence>
<feature type="active site" description="Proton acceptor" evidence="11">
    <location>
        <position position="1196"/>
    </location>
</feature>
<dbReference type="SUPFAM" id="SSF55469">
    <property type="entry name" value="FMN-dependent nitroreductase-like"/>
    <property type="match status" value="1"/>
</dbReference>
<evidence type="ECO:0000313" key="14">
    <source>
        <dbReference type="EMBL" id="XDQ29898.1"/>
    </source>
</evidence>
<sequence length="1228" mass="126797">MTDTGQVPGEGLPENAGMVEQPGVPAPGAYTYLDPSETTADDEDLLLMPGAPGAQGAWGNEVPPPAPMPLVHEPDPHEMSGRDSGSVDLGGVRVSPLSSTPQPVAPRRPLHLGPPTPDGSASPVRSLADRGPAGAPTAGPVTPVRHAGPPTSGPEYLDVAHLGETPPQGAVPWGAPPVSTEAPVAETVVPQEAQGPQAVSFPEPGEAQAPEAVQVPEPVQVFEAPEAVQAEAFAAAPEAPQVAHLPEASDGAAAPQAAADFAASPEPAHAVPDGALDPHAQQVPDAVPFPAAHEPAHAAVPSVPAPVPAEAQHIQLVQEAPAQVAAPAVQEQAQAQPADPAVHILDPAAQFADTAQAPQPVVAEAAYDVDEEFDAAQAQAQAAFAADASYGQSVPGLDAMAAQQFAQQFANPAPAVAAQPLHAVPVGVAAHAEAPHAAVGHASGEQAPGDPAALHGVPLEAPADQPLGRFVPVEGQVPTTPHLAPTPPHPMTVPPLPVEEQPPVEPQPPVEQPAAEAPVVVAEQPVLDEPVPVAAIAEPEAEAQAQPEAVPDPETAAPEEFPEPEAPASTDEQPFGEAPHVAPVPAPREAEATADAEAAVPEPPVAEPESAPEPAPEPEPVVVAQQADDLDTQGADQEESTAVVEDVRESTGPAAPGYDDAEREAVLRVMRERRDIRNGFRSDPIPHDVLLRVLEAAHTAPSVGHSQPWDFVVIRSADTRRSMHELAQRQREAYALSLPKGRAKQFKELKIEAILDTPVNIVVTADPTRGGRHTLGRHTQPQMAPYSSALAVENLWLAARAEGLGVGWVSFFDEREMVRALGLPEHLEVVAYLCVGYVDEFPEEPELMQAGWSKRRPLSWVVHEETYGRRALPGEEPHDLLAETVSNIRPLDAKALGEAWDRQKRMTKPAGALGMLEIISAQLAGLSRMCPPPIPEPAAVAIFAGDHGVHAQGVTPWPQEVTAQMVANFLGGGAVCNAFANQVGAEVCVIDVGVASDLPATPGLLPRKIRPGTADMTTGPAMSREEVVAAIEVGIETARDLVAAGNKALLTGEMGIANTTASAALISVFTDTDPSEVTGRGTGINDETLARKTEVVRRAIELHQPDPADPIGALAAVGGLEHAAMVGLLLGGASLRTPVILDGVSAGAAALVARAIAPEVLAACIAGHRSAEPGHVAALNKLGLRPLVDLDLRLGEGTGALLALPVVQSAARAMHEVATFDSAGVTEK</sequence>
<feature type="region of interest" description="Disordered" evidence="12">
    <location>
        <begin position="540"/>
        <end position="658"/>
    </location>
</feature>
<dbReference type="InterPro" id="IPR023195">
    <property type="entry name" value="Nict_dMeBzImd_PRibTrfase_N"/>
</dbReference>
<comment type="similarity">
    <text evidence="3 11">Belongs to the CobT family.</text>
</comment>
<dbReference type="CDD" id="cd02439">
    <property type="entry name" value="DMB-PRT_CobT"/>
    <property type="match status" value="1"/>
</dbReference>
<evidence type="ECO:0000256" key="4">
    <source>
        <dbReference type="ARBA" id="ARBA00011991"/>
    </source>
</evidence>
<dbReference type="NCBIfam" id="TIGR03160">
    <property type="entry name" value="cobT_DBIPRT"/>
    <property type="match status" value="1"/>
</dbReference>
<dbReference type="PANTHER" id="PTHR43463:SF1">
    <property type="entry name" value="NICOTINATE-NUCLEOTIDE--DIMETHYLBENZIMIDAZOLE PHOSPHORIBOSYLTRANSFERASE"/>
    <property type="match status" value="1"/>
</dbReference>
<dbReference type="SUPFAM" id="SSF52733">
    <property type="entry name" value="Nicotinate mononucleotide:5,6-dimethylbenzimidazole phosphoribosyltransferase (CobT)"/>
    <property type="match status" value="1"/>
</dbReference>
<keyword evidence="8 11" id="KW-0808">Transferase</keyword>
<evidence type="ECO:0000256" key="10">
    <source>
        <dbReference type="ARBA" id="ARBA00047340"/>
    </source>
</evidence>
<evidence type="ECO:0000256" key="6">
    <source>
        <dbReference type="ARBA" id="ARBA00022573"/>
    </source>
</evidence>
<dbReference type="Gene3D" id="3.40.109.10">
    <property type="entry name" value="NADH Oxidase"/>
    <property type="match status" value="1"/>
</dbReference>
<feature type="compositionally biased region" description="Pro residues" evidence="12">
    <location>
        <begin position="601"/>
        <end position="619"/>
    </location>
</feature>
<dbReference type="CDD" id="cd02145">
    <property type="entry name" value="BluB"/>
    <property type="match status" value="1"/>
</dbReference>
<feature type="domain" description="Nitroreductase" evidence="13">
    <location>
        <begin position="671"/>
        <end position="837"/>
    </location>
</feature>
<evidence type="ECO:0000256" key="3">
    <source>
        <dbReference type="ARBA" id="ARBA00007110"/>
    </source>
</evidence>
<feature type="compositionally biased region" description="Basic and acidic residues" evidence="12">
    <location>
        <begin position="72"/>
        <end position="81"/>
    </location>
</feature>
<dbReference type="AlphaFoldDB" id="A0AB39PJB6"/>
<organism evidence="14">
    <name type="scientific">Streptomyces sp. R21</name>
    <dbReference type="NCBI Taxonomy" id="3238627"/>
    <lineage>
        <taxon>Bacteria</taxon>
        <taxon>Bacillati</taxon>
        <taxon>Actinomycetota</taxon>
        <taxon>Actinomycetes</taxon>
        <taxon>Kitasatosporales</taxon>
        <taxon>Streptomycetaceae</taxon>
        <taxon>Streptomyces</taxon>
    </lineage>
</organism>
<keyword evidence="6 11" id="KW-0169">Cobalamin biosynthesis</keyword>
<comment type="catalytic activity">
    <reaction evidence="10 11">
        <text>5,6-dimethylbenzimidazole + nicotinate beta-D-ribonucleotide = alpha-ribazole 5'-phosphate + nicotinate + H(+)</text>
        <dbReference type="Rhea" id="RHEA:11196"/>
        <dbReference type="ChEBI" id="CHEBI:15378"/>
        <dbReference type="ChEBI" id="CHEBI:15890"/>
        <dbReference type="ChEBI" id="CHEBI:32544"/>
        <dbReference type="ChEBI" id="CHEBI:57502"/>
        <dbReference type="ChEBI" id="CHEBI:57918"/>
        <dbReference type="EC" id="2.4.2.21"/>
    </reaction>
</comment>
<gene>
    <name evidence="11 14" type="primary">cobT</name>
    <name evidence="14" type="ORF">AB5J56_36620</name>
</gene>
<dbReference type="InterPro" id="IPR017846">
    <property type="entry name" value="Nict_dMeBzImd_PRibTrfase_bact"/>
</dbReference>
<dbReference type="InterPro" id="IPR036087">
    <property type="entry name" value="Nict_dMeBzImd_PRibTrfase_sf"/>
</dbReference>
<feature type="compositionally biased region" description="Pro residues" evidence="12">
    <location>
        <begin position="484"/>
        <end position="497"/>
    </location>
</feature>
<evidence type="ECO:0000256" key="5">
    <source>
        <dbReference type="ARBA" id="ARBA00015486"/>
    </source>
</evidence>
<comment type="function">
    <text evidence="1 11">Catalyzes the synthesis of alpha-ribazole-5'-phosphate from nicotinate mononucleotide (NAMN) and 5,6-dimethylbenzimidazole (DMB).</text>
</comment>
<feature type="compositionally biased region" description="Low complexity" evidence="12">
    <location>
        <begin position="540"/>
        <end position="559"/>
    </location>
</feature>